<dbReference type="Proteomes" id="UP000029121">
    <property type="component" value="Unassembled WGS sequence"/>
</dbReference>
<organism evidence="1 2">
    <name type="scientific">Capsella rubella</name>
    <dbReference type="NCBI Taxonomy" id="81985"/>
    <lineage>
        <taxon>Eukaryota</taxon>
        <taxon>Viridiplantae</taxon>
        <taxon>Streptophyta</taxon>
        <taxon>Embryophyta</taxon>
        <taxon>Tracheophyta</taxon>
        <taxon>Spermatophyta</taxon>
        <taxon>Magnoliopsida</taxon>
        <taxon>eudicotyledons</taxon>
        <taxon>Gunneridae</taxon>
        <taxon>Pentapetalae</taxon>
        <taxon>rosids</taxon>
        <taxon>malvids</taxon>
        <taxon>Brassicales</taxon>
        <taxon>Brassicaceae</taxon>
        <taxon>Camelineae</taxon>
        <taxon>Capsella</taxon>
    </lineage>
</organism>
<feature type="non-terminal residue" evidence="1">
    <location>
        <position position="1"/>
    </location>
</feature>
<dbReference type="AlphaFoldDB" id="R0HF60"/>
<gene>
    <name evidence="1" type="ORF">CARUB_v10024473mg</name>
</gene>
<sequence length="66" mass="7798">ISRTADTLMFHIYMVGPKRRGTYSDSWVIDDFPECWEDHSLLGEDNGERCIDCIFYYLSRDIMLIS</sequence>
<proteinExistence type="predicted"/>
<reference evidence="2" key="1">
    <citation type="journal article" date="2013" name="Nat. Genet.">
        <title>The Capsella rubella genome and the genomic consequences of rapid mating system evolution.</title>
        <authorList>
            <person name="Slotte T."/>
            <person name="Hazzouri K.M."/>
            <person name="Agren J.A."/>
            <person name="Koenig D."/>
            <person name="Maumus F."/>
            <person name="Guo Y.L."/>
            <person name="Steige K."/>
            <person name="Platts A.E."/>
            <person name="Escobar J.S."/>
            <person name="Newman L.K."/>
            <person name="Wang W."/>
            <person name="Mandakova T."/>
            <person name="Vello E."/>
            <person name="Smith L.M."/>
            <person name="Henz S.R."/>
            <person name="Steffen J."/>
            <person name="Takuno S."/>
            <person name="Brandvain Y."/>
            <person name="Coop G."/>
            <person name="Andolfatto P."/>
            <person name="Hu T.T."/>
            <person name="Blanchette M."/>
            <person name="Clark R.M."/>
            <person name="Quesneville H."/>
            <person name="Nordborg M."/>
            <person name="Gaut B.S."/>
            <person name="Lysak M.A."/>
            <person name="Jenkins J."/>
            <person name="Grimwood J."/>
            <person name="Chapman J."/>
            <person name="Prochnik S."/>
            <person name="Shu S."/>
            <person name="Rokhsar D."/>
            <person name="Schmutz J."/>
            <person name="Weigel D."/>
            <person name="Wright S.I."/>
        </authorList>
    </citation>
    <scope>NUCLEOTIDE SEQUENCE [LARGE SCALE GENOMIC DNA]</scope>
    <source>
        <strain evidence="2">cv. Monte Gargano</strain>
    </source>
</reference>
<protein>
    <submittedName>
        <fullName evidence="1">Uncharacterized protein</fullName>
    </submittedName>
</protein>
<accession>R0HF60</accession>
<evidence type="ECO:0000313" key="1">
    <source>
        <dbReference type="EMBL" id="EOA28279.1"/>
    </source>
</evidence>
<dbReference type="EMBL" id="KB870808">
    <property type="protein sequence ID" value="EOA28279.1"/>
    <property type="molecule type" value="Genomic_DNA"/>
</dbReference>
<name>R0HF60_9BRAS</name>
<evidence type="ECO:0000313" key="2">
    <source>
        <dbReference type="Proteomes" id="UP000029121"/>
    </source>
</evidence>
<keyword evidence="2" id="KW-1185">Reference proteome</keyword>